<comment type="catalytic activity">
    <reaction evidence="14">
        <text>a 5'-end diphospho-ribonucleoside in mRNA + GTP + H(+) = a 5'-end (5'-triphosphoguanosine)-ribonucleoside in mRNA + diphosphate</text>
        <dbReference type="Rhea" id="RHEA:67012"/>
        <dbReference type="Rhea" id="RHEA-COMP:17165"/>
        <dbReference type="Rhea" id="RHEA-COMP:17166"/>
        <dbReference type="ChEBI" id="CHEBI:15378"/>
        <dbReference type="ChEBI" id="CHEBI:33019"/>
        <dbReference type="ChEBI" id="CHEBI:37565"/>
        <dbReference type="ChEBI" id="CHEBI:167616"/>
        <dbReference type="ChEBI" id="CHEBI:167617"/>
        <dbReference type="EC" id="2.7.7.50"/>
    </reaction>
    <physiologicalReaction direction="left-to-right" evidence="14">
        <dbReference type="Rhea" id="RHEA:67013"/>
    </physiologicalReaction>
</comment>
<evidence type="ECO:0000313" key="21">
    <source>
        <dbReference type="Proteomes" id="UP000422736"/>
    </source>
</evidence>
<dbReference type="SUPFAM" id="SSF50249">
    <property type="entry name" value="Nucleic acid-binding proteins"/>
    <property type="match status" value="1"/>
</dbReference>
<dbReference type="InterPro" id="IPR001339">
    <property type="entry name" value="mRNA_cap_enzyme_adenylation"/>
</dbReference>
<dbReference type="Gene3D" id="3.30.470.30">
    <property type="entry name" value="DNA ligase/mRNA capping enzyme"/>
    <property type="match status" value="1"/>
</dbReference>
<dbReference type="PANTHER" id="PTHR10367:SF17">
    <property type="entry name" value="MRNA-CAPPING ENZYME"/>
    <property type="match status" value="1"/>
</dbReference>
<dbReference type="CDD" id="cd07895">
    <property type="entry name" value="Adenylation_mRNA_capping"/>
    <property type="match status" value="1"/>
</dbReference>
<comment type="subcellular location">
    <subcellularLocation>
        <location evidence="1 16">Nucleus</location>
    </subcellularLocation>
</comment>
<feature type="compositionally biased region" description="Low complexity" evidence="17">
    <location>
        <begin position="423"/>
        <end position="441"/>
    </location>
</feature>
<evidence type="ECO:0000256" key="5">
    <source>
        <dbReference type="ARBA" id="ARBA00022664"/>
    </source>
</evidence>
<dbReference type="EC" id="2.7.7.50" evidence="3 16"/>
<evidence type="ECO:0000256" key="2">
    <source>
        <dbReference type="ARBA" id="ARBA00010237"/>
    </source>
</evidence>
<comment type="subunit">
    <text evidence="15">Heterodimer. The mRNA-capping enzyme is composed of two separate chains alpha and beta, respectively a mRNA guanylyltransferase and an mRNA 5'-triphosphate monophosphatase.</text>
</comment>
<keyword evidence="5 16" id="KW-0507">mRNA processing</keyword>
<evidence type="ECO:0000259" key="18">
    <source>
        <dbReference type="Pfam" id="PF01331"/>
    </source>
</evidence>
<protein>
    <recommendedName>
        <fullName evidence="4 16">mRNA-capping enzyme subunit alpha</fullName>
        <ecNumber evidence="3 16">2.7.7.50</ecNumber>
    </recommendedName>
    <alternativeName>
        <fullName evidence="12 16">GTP--RNA guanylyltransferase</fullName>
    </alternativeName>
    <alternativeName>
        <fullName evidence="13 16">mRNA guanylyltransferase</fullName>
    </alternativeName>
</protein>
<organism evidence="20 21">
    <name type="scientific">Kluyveromyces marxianus</name>
    <name type="common">Yeast</name>
    <name type="synonym">Candida kefyr</name>
    <dbReference type="NCBI Taxonomy" id="4911"/>
    <lineage>
        <taxon>Eukaryota</taxon>
        <taxon>Fungi</taxon>
        <taxon>Dikarya</taxon>
        <taxon>Ascomycota</taxon>
        <taxon>Saccharomycotina</taxon>
        <taxon>Saccharomycetes</taxon>
        <taxon>Saccharomycetales</taxon>
        <taxon>Saccharomycetaceae</taxon>
        <taxon>Kluyveromyces</taxon>
    </lineage>
</organism>
<evidence type="ECO:0000256" key="6">
    <source>
        <dbReference type="ARBA" id="ARBA00022679"/>
    </source>
</evidence>
<evidence type="ECO:0000313" key="20">
    <source>
        <dbReference type="EMBL" id="QGN16303.1"/>
    </source>
</evidence>
<dbReference type="EMBL" id="CP015057">
    <property type="protein sequence ID" value="QGN16303.1"/>
    <property type="molecule type" value="Genomic_DNA"/>
</dbReference>
<evidence type="ECO:0000256" key="16">
    <source>
        <dbReference type="PIRNR" id="PIRNR036959"/>
    </source>
</evidence>
<evidence type="ECO:0000259" key="19">
    <source>
        <dbReference type="Pfam" id="PF03919"/>
    </source>
</evidence>
<comment type="similarity">
    <text evidence="2 16">Belongs to the eukaryotic GTase family.</text>
</comment>
<feature type="domain" description="mRNA capping enzyme adenylation" evidence="18">
    <location>
        <begin position="44"/>
        <end position="246"/>
    </location>
</feature>
<evidence type="ECO:0000256" key="12">
    <source>
        <dbReference type="ARBA" id="ARBA00029909"/>
    </source>
</evidence>
<evidence type="ECO:0000256" key="8">
    <source>
        <dbReference type="ARBA" id="ARBA00022741"/>
    </source>
</evidence>
<dbReference type="Gene3D" id="2.40.50.140">
    <property type="entry name" value="Nucleic acid-binding proteins"/>
    <property type="match status" value="1"/>
</dbReference>
<evidence type="ECO:0000256" key="9">
    <source>
        <dbReference type="ARBA" id="ARBA00023042"/>
    </source>
</evidence>
<gene>
    <name evidence="20" type="primary">CEG1</name>
    <name evidence="20" type="ORF">FIM1_3008</name>
</gene>
<reference evidence="20 21" key="2">
    <citation type="submission" date="2019-11" db="EMBL/GenBank/DDBJ databases">
        <authorList>
            <person name="Lu H."/>
        </authorList>
    </citation>
    <scope>NUCLEOTIDE SEQUENCE [LARGE SCALE GENOMIC DNA]</scope>
    <source>
        <strain evidence="20 21">FIM1</strain>
    </source>
</reference>
<evidence type="ECO:0000256" key="3">
    <source>
        <dbReference type="ARBA" id="ARBA00012475"/>
    </source>
</evidence>
<keyword evidence="21" id="KW-1185">Reference proteome</keyword>
<evidence type="ECO:0000256" key="17">
    <source>
        <dbReference type="SAM" id="MobiDB-lite"/>
    </source>
</evidence>
<dbReference type="PANTHER" id="PTHR10367">
    <property type="entry name" value="MRNA-CAPPING ENZYME"/>
    <property type="match status" value="1"/>
</dbReference>
<name>A0ABX6EYW4_KLUMA</name>
<dbReference type="Pfam" id="PF03919">
    <property type="entry name" value="mRNA_cap_C"/>
    <property type="match status" value="1"/>
</dbReference>
<evidence type="ECO:0000256" key="11">
    <source>
        <dbReference type="ARBA" id="ARBA00023242"/>
    </source>
</evidence>
<dbReference type="InterPro" id="IPR013846">
    <property type="entry name" value="mRNA_cap_enzyme_C"/>
</dbReference>
<feature type="compositionally biased region" description="Acidic residues" evidence="17">
    <location>
        <begin position="455"/>
        <end position="466"/>
    </location>
</feature>
<feature type="domain" description="mRNA capping enzyme C-terminal" evidence="19">
    <location>
        <begin position="250"/>
        <end position="394"/>
    </location>
</feature>
<dbReference type="PIRSF" id="PIRSF036959">
    <property type="entry name" value="mRNA_cap_alpha"/>
    <property type="match status" value="1"/>
</dbReference>
<keyword evidence="8 16" id="KW-0547">Nucleotide-binding</keyword>
<evidence type="ECO:0000256" key="13">
    <source>
        <dbReference type="ARBA" id="ARBA00030702"/>
    </source>
</evidence>
<evidence type="ECO:0000256" key="15">
    <source>
        <dbReference type="ARBA" id="ARBA00047082"/>
    </source>
</evidence>
<dbReference type="Pfam" id="PF01331">
    <property type="entry name" value="mRNA_cap_enzyme"/>
    <property type="match status" value="1"/>
</dbReference>
<keyword evidence="11 16" id="KW-0539">Nucleus</keyword>
<comment type="function">
    <text evidence="16">Second step of mRNA capping. Transfer of the GMP moiety of GTP to the 5'-end of RNA via an enzyme-GMP covalent reaction intermediate.</text>
</comment>
<keyword evidence="9 16" id="KW-0506">mRNA capping</keyword>
<evidence type="ECO:0000256" key="7">
    <source>
        <dbReference type="ARBA" id="ARBA00022695"/>
    </source>
</evidence>
<accession>A0ABX6EYW4</accession>
<evidence type="ECO:0000256" key="14">
    <source>
        <dbReference type="ARBA" id="ARBA00044624"/>
    </source>
</evidence>
<evidence type="ECO:0000256" key="1">
    <source>
        <dbReference type="ARBA" id="ARBA00004123"/>
    </source>
</evidence>
<dbReference type="InterPro" id="IPR012340">
    <property type="entry name" value="NA-bd_OB-fold"/>
</dbReference>
<sequence length="473" mass="55138">MDSNRVAPEIPGIRQPGQVTNDIRMLVCKLLNSPKPSNTFPGSQPVSFHLGDIEEKLLSEDYYVCEKTDGLRALMLIMVNPVTKEQGCFMIDRENNYYMVNGFRFPCLPRSNKKELLETLQDGTLIDGELVVQKNPVTKMQELRYLMFDCLAVNGRSLIQSPTSSRLAHLGKEFFKPYYDLRSFYPDRCATFPFKISMKHMNFSYDLVKVANSLDSLPHVSDGLIFTPVQRAYHIGGKDSYLLKWKPEVENTVDFKLILEPPLVEDKTLRKEDKNRFYYNFDVKPFFYLYVWQGGNDINNRLHDYDQPFSKKELELLGRTYKKFAEIEIDDKQWNELKAIQEPLNGRIVECSKDQESGAWKLLRFRDDKLNGNHVSVVQKVLESISDSVSLEDLEEVAAEMKIRWKQREEERKRAQHNQQTMSRSSNHHSSFSDRSTSHRPSLSERPSDQPKYVDDDDEDWSDEEPESKKQKI</sequence>
<evidence type="ECO:0000256" key="4">
    <source>
        <dbReference type="ARBA" id="ARBA00019171"/>
    </source>
</evidence>
<proteinExistence type="inferred from homology"/>
<keyword evidence="7 16" id="KW-0548">Nucleotidyltransferase</keyword>
<dbReference type="InterPro" id="IPR051029">
    <property type="entry name" value="mRNA_Capping_Enz/RNA_Phosphat"/>
</dbReference>
<feature type="compositionally biased region" description="Basic and acidic residues" evidence="17">
    <location>
        <begin position="442"/>
        <end position="454"/>
    </location>
</feature>
<dbReference type="InterPro" id="IPR017075">
    <property type="entry name" value="mRNA_cap_enzyme_alpha"/>
</dbReference>
<keyword evidence="10 16" id="KW-0342">GTP-binding</keyword>
<reference evidence="20 21" key="1">
    <citation type="submission" date="2016-03" db="EMBL/GenBank/DDBJ databases">
        <title>How can Kluyveromyces marxianus grow so fast - potential evolutionary course in Saccharomyces Complex revealed by comparative genomics.</title>
        <authorList>
            <person name="Mo W."/>
            <person name="Lu W."/>
            <person name="Yang X."/>
            <person name="Qi J."/>
            <person name="Lv H."/>
        </authorList>
    </citation>
    <scope>NUCLEOTIDE SEQUENCE [LARGE SCALE GENOMIC DNA]</scope>
    <source>
        <strain evidence="20 21">FIM1</strain>
    </source>
</reference>
<feature type="region of interest" description="Disordered" evidence="17">
    <location>
        <begin position="408"/>
        <end position="473"/>
    </location>
</feature>
<keyword evidence="6 16" id="KW-0808">Transferase</keyword>
<dbReference type="SUPFAM" id="SSF56091">
    <property type="entry name" value="DNA ligase/mRNA capping enzyme, catalytic domain"/>
    <property type="match status" value="1"/>
</dbReference>
<dbReference type="Proteomes" id="UP000422736">
    <property type="component" value="Chromosome 4"/>
</dbReference>
<evidence type="ECO:0000256" key="10">
    <source>
        <dbReference type="ARBA" id="ARBA00023134"/>
    </source>
</evidence>